<sequence>MDNYSYKIFVINLDSSNTRWQACKKQLKMESHSLNYIERISAVDGRTLSSTQINQHFDSALNQEQYHKTLTAGEIACYMSHRQTWRKIVTENLDFALVLEDDFLLTGNMQELLETVTKIKQPWHCIKLAEHPIKRKELNGYTLNNFRLVNYDKVPARTCAQVISNAGAKRLLASSKKFGRPVDIDLQHWWEHKLIILGLKPYIFEVNQKTTSDIESISTRKNTQTRHISKLIQQFYFYIKNQQAIKNKLLKSC</sequence>
<keyword evidence="3" id="KW-1185">Reference proteome</keyword>
<dbReference type="Proteomes" id="UP001247805">
    <property type="component" value="Unassembled WGS sequence"/>
</dbReference>
<feature type="domain" description="Glycosyl transferase family 25" evidence="1">
    <location>
        <begin position="7"/>
        <end position="183"/>
    </location>
</feature>
<evidence type="ECO:0000313" key="2">
    <source>
        <dbReference type="EMBL" id="MDU0353394.1"/>
    </source>
</evidence>
<comment type="caution">
    <text evidence="2">The sequence shown here is derived from an EMBL/GenBank/DDBJ whole genome shotgun (WGS) entry which is preliminary data.</text>
</comment>
<dbReference type="Pfam" id="PF01755">
    <property type="entry name" value="Glyco_transf_25"/>
    <property type="match status" value="1"/>
</dbReference>
<dbReference type="CDD" id="cd06532">
    <property type="entry name" value="Glyco_transf_25"/>
    <property type="match status" value="1"/>
</dbReference>
<reference evidence="2 3" key="1">
    <citation type="submission" date="2023-10" db="EMBL/GenBank/DDBJ databases">
        <title>Glaciecola aquimarina strain GGW-M5 nov., isolated from a coastal seawater.</title>
        <authorList>
            <person name="Bayburt H."/>
            <person name="Kim J.M."/>
            <person name="Choi B.J."/>
            <person name="Jeon C.O."/>
        </authorList>
    </citation>
    <scope>NUCLEOTIDE SEQUENCE [LARGE SCALE GENOMIC DNA]</scope>
    <source>
        <strain evidence="2 3">KCTC 32108</strain>
    </source>
</reference>
<name>A0ABU3STR7_9ALTE</name>
<dbReference type="InterPro" id="IPR002654">
    <property type="entry name" value="Glyco_trans_25"/>
</dbReference>
<gene>
    <name evidence="2" type="ORF">RS130_05125</name>
</gene>
<proteinExistence type="predicted"/>
<organism evidence="2 3">
    <name type="scientific">Paraglaciecola aquimarina</name>
    <dbReference type="NCBI Taxonomy" id="1235557"/>
    <lineage>
        <taxon>Bacteria</taxon>
        <taxon>Pseudomonadati</taxon>
        <taxon>Pseudomonadota</taxon>
        <taxon>Gammaproteobacteria</taxon>
        <taxon>Alteromonadales</taxon>
        <taxon>Alteromonadaceae</taxon>
        <taxon>Paraglaciecola</taxon>
    </lineage>
</organism>
<dbReference type="RefSeq" id="WP_316025073.1">
    <property type="nucleotide sequence ID" value="NZ_JAWDIO010000002.1"/>
</dbReference>
<protein>
    <submittedName>
        <fullName evidence="2">Glycosyltransferase family 25 protein</fullName>
    </submittedName>
</protein>
<evidence type="ECO:0000259" key="1">
    <source>
        <dbReference type="Pfam" id="PF01755"/>
    </source>
</evidence>
<dbReference type="EMBL" id="JAWDIO010000002">
    <property type="protein sequence ID" value="MDU0353394.1"/>
    <property type="molecule type" value="Genomic_DNA"/>
</dbReference>
<evidence type="ECO:0000313" key="3">
    <source>
        <dbReference type="Proteomes" id="UP001247805"/>
    </source>
</evidence>
<accession>A0ABU3STR7</accession>